<dbReference type="Proteomes" id="UP001236723">
    <property type="component" value="Unassembled WGS sequence"/>
</dbReference>
<sequence>MRKIEVVPYQDRWPEMYEKESTKLKSLLSDEYIDIHHIGSTSVLVLKAKPIIDILMVVKAIEAVDQYNEQLISIGFMPKGENGIEGRRYFQKGGDNRSHHLHIFQTGSPHIKRHLAFRDYLRHSPQVSEQYGELKERLSRLHPYDPKAYVHGKEEKVQEIERLAMKWADNR</sequence>
<dbReference type="PANTHER" id="PTHR34822:SF1">
    <property type="entry name" value="GRPB FAMILY PROTEIN"/>
    <property type="match status" value="1"/>
</dbReference>
<dbReference type="InterPro" id="IPR043519">
    <property type="entry name" value="NT_sf"/>
</dbReference>
<proteinExistence type="predicted"/>
<dbReference type="Pfam" id="PF04229">
    <property type="entry name" value="GrpB"/>
    <property type="match status" value="1"/>
</dbReference>
<organism evidence="1 2">
    <name type="scientific">Alkalibacillus filiformis</name>
    <dbReference type="NCBI Taxonomy" id="200990"/>
    <lineage>
        <taxon>Bacteria</taxon>
        <taxon>Bacillati</taxon>
        <taxon>Bacillota</taxon>
        <taxon>Bacilli</taxon>
        <taxon>Bacillales</taxon>
        <taxon>Bacillaceae</taxon>
        <taxon>Alkalibacillus</taxon>
    </lineage>
</organism>
<dbReference type="EMBL" id="JAUSUP010000009">
    <property type="protein sequence ID" value="MDQ0352492.1"/>
    <property type="molecule type" value="Genomic_DNA"/>
</dbReference>
<reference evidence="1 2" key="1">
    <citation type="submission" date="2023-07" db="EMBL/GenBank/DDBJ databases">
        <title>Genomic Encyclopedia of Type Strains, Phase IV (KMG-IV): sequencing the most valuable type-strain genomes for metagenomic binning, comparative biology and taxonomic classification.</title>
        <authorList>
            <person name="Goeker M."/>
        </authorList>
    </citation>
    <scope>NUCLEOTIDE SEQUENCE [LARGE SCALE GENOMIC DNA]</scope>
    <source>
        <strain evidence="1 2">DSM 15448</strain>
    </source>
</reference>
<accession>A0ABU0DVK8</accession>
<comment type="caution">
    <text evidence="1">The sequence shown here is derived from an EMBL/GenBank/DDBJ whole genome shotgun (WGS) entry which is preliminary data.</text>
</comment>
<evidence type="ECO:0000313" key="1">
    <source>
        <dbReference type="EMBL" id="MDQ0352492.1"/>
    </source>
</evidence>
<evidence type="ECO:0000313" key="2">
    <source>
        <dbReference type="Proteomes" id="UP001236723"/>
    </source>
</evidence>
<dbReference type="PANTHER" id="PTHR34822">
    <property type="entry name" value="GRPB DOMAIN PROTEIN (AFU_ORTHOLOGUE AFUA_1G01530)"/>
    <property type="match status" value="1"/>
</dbReference>
<dbReference type="Gene3D" id="3.30.460.10">
    <property type="entry name" value="Beta Polymerase, domain 2"/>
    <property type="match status" value="1"/>
</dbReference>
<dbReference type="SUPFAM" id="SSF81301">
    <property type="entry name" value="Nucleotidyltransferase"/>
    <property type="match status" value="1"/>
</dbReference>
<dbReference type="RefSeq" id="WP_307069112.1">
    <property type="nucleotide sequence ID" value="NZ_JAUSUP010000009.1"/>
</dbReference>
<keyword evidence="2" id="KW-1185">Reference proteome</keyword>
<name>A0ABU0DVK8_9BACI</name>
<dbReference type="InterPro" id="IPR007344">
    <property type="entry name" value="GrpB/CoaE"/>
</dbReference>
<gene>
    <name evidence="1" type="ORF">J2R98_002337</name>
</gene>
<protein>
    <submittedName>
        <fullName evidence="1">GrpB-like predicted nucleotidyltransferase (UPF0157 family)</fullName>
    </submittedName>
</protein>